<evidence type="ECO:0000256" key="4">
    <source>
        <dbReference type="ARBA" id="ARBA00022764"/>
    </source>
</evidence>
<dbReference type="GO" id="GO:0032885">
    <property type="term" value="P:regulation of polysaccharide biosynthetic process"/>
    <property type="evidence" value="ECO:0007669"/>
    <property type="project" value="TreeGrafter"/>
</dbReference>
<comment type="subcellular location">
    <subcellularLocation>
        <location evidence="1">Periplasm</location>
    </subcellularLocation>
</comment>
<evidence type="ECO:0000259" key="7">
    <source>
        <dbReference type="Pfam" id="PF17188"/>
    </source>
</evidence>
<evidence type="ECO:0000313" key="9">
    <source>
        <dbReference type="Proteomes" id="UP001329151"/>
    </source>
</evidence>
<dbReference type="KEGG" id="lto:RGQ30_15370"/>
<proteinExistence type="inferred from homology"/>
<dbReference type="InterPro" id="IPR005588">
    <property type="entry name" value="MucB_RseB"/>
</dbReference>
<comment type="similarity">
    <text evidence="2">Belongs to the RseB family.</text>
</comment>
<accession>A0AA86MDK7</accession>
<dbReference type="AlphaFoldDB" id="A0AA86MDK7"/>
<feature type="domain" description="MucB/RseB N-terminal" evidence="6">
    <location>
        <begin position="39"/>
        <end position="199"/>
    </location>
</feature>
<dbReference type="PANTHER" id="PTHR38782:SF1">
    <property type="entry name" value="SIGMA-E FACTOR REGULATORY PROTEIN RSEB"/>
    <property type="match status" value="1"/>
</dbReference>
<feature type="domain" description="MucB/RseB C-terminal" evidence="7">
    <location>
        <begin position="226"/>
        <end position="320"/>
    </location>
</feature>
<gene>
    <name evidence="8" type="ORF">RGQ30_15370</name>
</gene>
<reference evidence="8 9" key="1">
    <citation type="submission" date="2023-10" db="EMBL/GenBank/DDBJ databases">
        <title>Complete Genome Sequence of Limnobacter thiooxidans CS-K2T, Isolated from freshwater lake sediments in Bavaria, Germany.</title>
        <authorList>
            <person name="Naruki M."/>
            <person name="Watanabe A."/>
            <person name="Warashina T."/>
            <person name="Morita T."/>
            <person name="Arakawa K."/>
        </authorList>
    </citation>
    <scope>NUCLEOTIDE SEQUENCE [LARGE SCALE GENOMIC DNA]</scope>
    <source>
        <strain evidence="8 9">CS-K2</strain>
    </source>
</reference>
<dbReference type="Pfam" id="PF03888">
    <property type="entry name" value="MucB_RseB"/>
    <property type="match status" value="1"/>
</dbReference>
<sequence>MYSPVFGTKQFLCGFLLAVANFSVHADPALWNLVWASHDQAKTLSYSGLLITESGKHSQTSKLLHQATEAGEFEVLERLDGQPAKWIRHNDQIQCVIPDRKMILTERRHTSVAFPRVFAAKDGVNTLGRLYDINELPGKRVAGRSVRVLKLSPKDDLRYEYRLYLDRESKLLMRSEVYSPKGEVLENVGFKEISFEPALLENPALQKAGPGWISSSTEVRVMGKDELSYDLPDLAFGFKKADTVCRVKGKEEQIHQTVYSDGLSTLSVFIQKSQPGQSMPQVPMSHGAVMSMSATQGKHMVTVLGEVPEKTLELFLKSVRWKSQ</sequence>
<evidence type="ECO:0000256" key="5">
    <source>
        <dbReference type="SAM" id="SignalP"/>
    </source>
</evidence>
<evidence type="ECO:0000256" key="1">
    <source>
        <dbReference type="ARBA" id="ARBA00004418"/>
    </source>
</evidence>
<dbReference type="GO" id="GO:0045152">
    <property type="term" value="F:antisigma factor binding"/>
    <property type="evidence" value="ECO:0007669"/>
    <property type="project" value="TreeGrafter"/>
</dbReference>
<evidence type="ECO:0000259" key="6">
    <source>
        <dbReference type="Pfam" id="PF03888"/>
    </source>
</evidence>
<keyword evidence="9" id="KW-1185">Reference proteome</keyword>
<dbReference type="InterPro" id="IPR033434">
    <property type="entry name" value="MucB/RseB_N"/>
</dbReference>
<dbReference type="Pfam" id="PF17188">
    <property type="entry name" value="MucB_RseB_C"/>
    <property type="match status" value="1"/>
</dbReference>
<dbReference type="GO" id="GO:0030288">
    <property type="term" value="C:outer membrane-bounded periplasmic space"/>
    <property type="evidence" value="ECO:0007669"/>
    <property type="project" value="TreeGrafter"/>
</dbReference>
<evidence type="ECO:0000313" key="8">
    <source>
        <dbReference type="EMBL" id="BET26036.1"/>
    </source>
</evidence>
<dbReference type="PANTHER" id="PTHR38782">
    <property type="match status" value="1"/>
</dbReference>
<feature type="chain" id="PRO_5041676459" evidence="5">
    <location>
        <begin position="27"/>
        <end position="324"/>
    </location>
</feature>
<dbReference type="Gene3D" id="2.50.20.10">
    <property type="entry name" value="Lipoprotein localisation LolA/LolB/LppX"/>
    <property type="match status" value="1"/>
</dbReference>
<name>A0AA86MDK7_9BURK</name>
<keyword evidence="4" id="KW-0574">Periplasm</keyword>
<evidence type="ECO:0000256" key="2">
    <source>
        <dbReference type="ARBA" id="ARBA00008150"/>
    </source>
</evidence>
<feature type="signal peptide" evidence="5">
    <location>
        <begin position="1"/>
        <end position="26"/>
    </location>
</feature>
<dbReference type="CDD" id="cd16327">
    <property type="entry name" value="RseB"/>
    <property type="match status" value="1"/>
</dbReference>
<dbReference type="InterPro" id="IPR033436">
    <property type="entry name" value="MucB/RseB_C"/>
</dbReference>
<evidence type="ECO:0000256" key="3">
    <source>
        <dbReference type="ARBA" id="ARBA00022729"/>
    </source>
</evidence>
<keyword evidence="3 5" id="KW-0732">Signal</keyword>
<protein>
    <submittedName>
        <fullName evidence="8">MucB/RseB C-terminal domain-containing protein</fullName>
    </submittedName>
</protein>
<dbReference type="Gene3D" id="3.30.200.100">
    <property type="entry name" value="MucB/RseB, C-terminal domain"/>
    <property type="match status" value="1"/>
</dbReference>
<dbReference type="InterPro" id="IPR038484">
    <property type="entry name" value="MucB/RseB_C_sf"/>
</dbReference>
<dbReference type="PIRSF" id="PIRSF005427">
    <property type="entry name" value="RseB"/>
    <property type="match status" value="1"/>
</dbReference>
<organism evidence="8 9">
    <name type="scientific">Limnobacter thiooxidans</name>
    <dbReference type="NCBI Taxonomy" id="131080"/>
    <lineage>
        <taxon>Bacteria</taxon>
        <taxon>Pseudomonadati</taxon>
        <taxon>Pseudomonadota</taxon>
        <taxon>Betaproteobacteria</taxon>
        <taxon>Burkholderiales</taxon>
        <taxon>Burkholderiaceae</taxon>
        <taxon>Limnobacter</taxon>
    </lineage>
</organism>
<dbReference type="EMBL" id="AP028947">
    <property type="protein sequence ID" value="BET26036.1"/>
    <property type="molecule type" value="Genomic_DNA"/>
</dbReference>
<dbReference type="Proteomes" id="UP001329151">
    <property type="component" value="Chromosome"/>
</dbReference>